<evidence type="ECO:0000313" key="2">
    <source>
        <dbReference type="EMBL" id="AZH25034.1"/>
    </source>
</evidence>
<evidence type="ECO:0000256" key="1">
    <source>
        <dbReference type="SAM" id="MobiDB-lite"/>
    </source>
</evidence>
<dbReference type="Proteomes" id="UP000282007">
    <property type="component" value="Chromosome"/>
</dbReference>
<sequence length="212" mass="22924">MGLIDKILSLFGGGGSQSSDTSRASTPDEAAEAAEAAEETVAEETAEPEAEEAEAEEEEEGGDDVPTKDVAAMADPRRREGEENTVRNRAENPPDHAAAEEAEAEEDEAEAEEEDEGGDDMSTKSVAEMADPRRREGEENTVRNRAENPADHAAEEDEAEAEEEESEAEEDDEGGDDMSTKAVAEMADPRRREGEENTVRNRAENPDDQRAT</sequence>
<accession>A0A3M0CX67</accession>
<protein>
    <submittedName>
        <fullName evidence="3">X-linked retinitis pigmentosa GTPase regulator</fullName>
    </submittedName>
</protein>
<name>A0A3M0CX67_9EURY</name>
<feature type="compositionally biased region" description="Basic and acidic residues" evidence="1">
    <location>
        <begin position="130"/>
        <end position="153"/>
    </location>
</feature>
<dbReference type="RefSeq" id="WP_124897038.1">
    <property type="nucleotide sequence ID" value="NZ_CP034145.1"/>
</dbReference>
<proteinExistence type="predicted"/>
<dbReference type="KEGG" id="haer:DU502_06450"/>
<feature type="compositionally biased region" description="Acidic residues" evidence="1">
    <location>
        <begin position="154"/>
        <end position="176"/>
    </location>
</feature>
<evidence type="ECO:0000313" key="3">
    <source>
        <dbReference type="EMBL" id="RMB13748.1"/>
    </source>
</evidence>
<feature type="compositionally biased region" description="Basic and acidic residues" evidence="1">
    <location>
        <begin position="187"/>
        <end position="212"/>
    </location>
</feature>
<keyword evidence="5" id="KW-1185">Reference proteome</keyword>
<evidence type="ECO:0000313" key="4">
    <source>
        <dbReference type="Proteomes" id="UP000277326"/>
    </source>
</evidence>
<feature type="compositionally biased region" description="Acidic residues" evidence="1">
    <location>
        <begin position="100"/>
        <end position="119"/>
    </location>
</feature>
<dbReference type="AlphaFoldDB" id="A0A3M0CX67"/>
<dbReference type="GeneID" id="38470910"/>
<reference evidence="3 4" key="1">
    <citation type="journal article" date="2015" name="Stand. Genomic Sci.">
        <title>Genomic Encyclopedia of Bacterial and Archaeal Type Strains, Phase III: the genomes of soil and plant-associated and newly described type strains.</title>
        <authorList>
            <person name="Whitman W.B."/>
            <person name="Woyke T."/>
            <person name="Klenk H.P."/>
            <person name="Zhou Y."/>
            <person name="Lilburn T.G."/>
            <person name="Beck B.J."/>
            <person name="De Vos P."/>
            <person name="Vandamme P."/>
            <person name="Eisen J.A."/>
            <person name="Garrity G."/>
            <person name="Hugenholtz P."/>
            <person name="Kyrpides N.C."/>
        </authorList>
    </citation>
    <scope>NUCLEOTIDE SEQUENCE [LARGE SCALE GENOMIC DNA]</scope>
    <source>
        <strain evidence="3 4">CGMCC 1.10124</strain>
    </source>
</reference>
<dbReference type="EMBL" id="REFS01000004">
    <property type="protein sequence ID" value="RMB13748.1"/>
    <property type="molecule type" value="Genomic_DNA"/>
</dbReference>
<organism evidence="3 4">
    <name type="scientific">Haloplanus aerogenes</name>
    <dbReference type="NCBI Taxonomy" id="660522"/>
    <lineage>
        <taxon>Archaea</taxon>
        <taxon>Methanobacteriati</taxon>
        <taxon>Methanobacteriota</taxon>
        <taxon>Stenosarchaea group</taxon>
        <taxon>Halobacteria</taxon>
        <taxon>Halobacteriales</taxon>
        <taxon>Haloferacaceae</taxon>
        <taxon>Haloplanus</taxon>
    </lineage>
</organism>
<reference evidence="3" key="3">
    <citation type="submission" date="2018-10" db="EMBL/GenBank/DDBJ databases">
        <authorList>
            <person name="Whitman W."/>
            <person name="Huntemann M."/>
            <person name="Clum A."/>
            <person name="Pillay M."/>
            <person name="Palaniappan K."/>
            <person name="Varghese N."/>
            <person name="Mikhailova N."/>
            <person name="Stamatis D."/>
            <person name="Reddy T."/>
            <person name="Daum C."/>
            <person name="Shapiro N."/>
            <person name="Ivanova N."/>
            <person name="Kyrpides N."/>
            <person name="Woyke T."/>
        </authorList>
    </citation>
    <scope>NUCLEOTIDE SEQUENCE</scope>
    <source>
        <strain evidence="3">CGMCC 1.10124</strain>
    </source>
</reference>
<reference evidence="2 5" key="2">
    <citation type="submission" date="2018-07" db="EMBL/GenBank/DDBJ databases">
        <title>Genome sequences of Haloplanus aerogenes JCM 16430T.</title>
        <authorList>
            <person name="Kim Y.B."/>
            <person name="Roh S.W."/>
        </authorList>
    </citation>
    <scope>NUCLEOTIDE SEQUENCE [LARGE SCALE GENOMIC DNA]</scope>
    <source>
        <strain evidence="2 5">JCM 16430</strain>
    </source>
</reference>
<gene>
    <name evidence="3" type="ORF">ATH50_2188</name>
    <name evidence="2" type="ORF">DU502_06450</name>
</gene>
<dbReference type="EMBL" id="CP034145">
    <property type="protein sequence ID" value="AZH25034.1"/>
    <property type="molecule type" value="Genomic_DNA"/>
</dbReference>
<evidence type="ECO:0000313" key="5">
    <source>
        <dbReference type="Proteomes" id="UP000282007"/>
    </source>
</evidence>
<dbReference type="OrthoDB" id="385102at2157"/>
<feature type="compositionally biased region" description="Basic and acidic residues" evidence="1">
    <location>
        <begin position="75"/>
        <end position="99"/>
    </location>
</feature>
<dbReference type="Proteomes" id="UP000277326">
    <property type="component" value="Unassembled WGS sequence"/>
</dbReference>
<feature type="region of interest" description="Disordered" evidence="1">
    <location>
        <begin position="1"/>
        <end position="212"/>
    </location>
</feature>
<feature type="compositionally biased region" description="Acidic residues" evidence="1">
    <location>
        <begin position="29"/>
        <end position="63"/>
    </location>
</feature>